<dbReference type="EMBL" id="JAZDWU010000008">
    <property type="protein sequence ID" value="KAK9993148.1"/>
    <property type="molecule type" value="Genomic_DNA"/>
</dbReference>
<name>A0AAW2C619_9ROSI</name>
<feature type="domain" description="DUF659" evidence="1">
    <location>
        <begin position="12"/>
        <end position="63"/>
    </location>
</feature>
<evidence type="ECO:0000313" key="2">
    <source>
        <dbReference type="EMBL" id="KAK9993148.1"/>
    </source>
</evidence>
<protein>
    <recommendedName>
        <fullName evidence="1">DUF659 domain-containing protein</fullName>
    </recommendedName>
</protein>
<proteinExistence type="predicted"/>
<comment type="caution">
    <text evidence="2">The sequence shown here is derived from an EMBL/GenBank/DDBJ whole genome shotgun (WGS) entry which is preliminary data.</text>
</comment>
<dbReference type="Proteomes" id="UP001459277">
    <property type="component" value="Unassembled WGS sequence"/>
</dbReference>
<dbReference type="PANTHER" id="PTHR32166">
    <property type="entry name" value="OSJNBA0013A04.12 PROTEIN"/>
    <property type="match status" value="1"/>
</dbReference>
<dbReference type="PANTHER" id="PTHR32166:SF81">
    <property type="entry name" value="OS06G0658400 PROTEIN"/>
    <property type="match status" value="1"/>
</dbReference>
<sequence>MDEATSTEPSSDEVVQVITDNANVMKATGALIEGEYPKIFWTTCVVRTLNLALKNICVAKNIEKNEVTYEERSWIIRIADDASFIHVFIMNHSMRNKLALAYAVDLAYVHSNLQLLSKHNEEYVNAATKI</sequence>
<keyword evidence="3" id="KW-1185">Reference proteome</keyword>
<dbReference type="AlphaFoldDB" id="A0AAW2C619"/>
<accession>A0AAW2C619</accession>
<dbReference type="InterPro" id="IPR007021">
    <property type="entry name" value="DUF659"/>
</dbReference>
<dbReference type="Pfam" id="PF04937">
    <property type="entry name" value="DUF659"/>
    <property type="match status" value="1"/>
</dbReference>
<evidence type="ECO:0000313" key="3">
    <source>
        <dbReference type="Proteomes" id="UP001459277"/>
    </source>
</evidence>
<organism evidence="2 3">
    <name type="scientific">Lithocarpus litseifolius</name>
    <dbReference type="NCBI Taxonomy" id="425828"/>
    <lineage>
        <taxon>Eukaryota</taxon>
        <taxon>Viridiplantae</taxon>
        <taxon>Streptophyta</taxon>
        <taxon>Embryophyta</taxon>
        <taxon>Tracheophyta</taxon>
        <taxon>Spermatophyta</taxon>
        <taxon>Magnoliopsida</taxon>
        <taxon>eudicotyledons</taxon>
        <taxon>Gunneridae</taxon>
        <taxon>Pentapetalae</taxon>
        <taxon>rosids</taxon>
        <taxon>fabids</taxon>
        <taxon>Fagales</taxon>
        <taxon>Fagaceae</taxon>
        <taxon>Lithocarpus</taxon>
    </lineage>
</organism>
<gene>
    <name evidence="2" type="ORF">SO802_022851</name>
</gene>
<evidence type="ECO:0000259" key="1">
    <source>
        <dbReference type="Pfam" id="PF04937"/>
    </source>
</evidence>
<reference evidence="2 3" key="1">
    <citation type="submission" date="2024-01" db="EMBL/GenBank/DDBJ databases">
        <title>A telomere-to-telomere, gap-free genome of sweet tea (Lithocarpus litseifolius).</title>
        <authorList>
            <person name="Zhou J."/>
        </authorList>
    </citation>
    <scope>NUCLEOTIDE SEQUENCE [LARGE SCALE GENOMIC DNA]</scope>
    <source>
        <strain evidence="2">Zhou-2022a</strain>
        <tissue evidence="2">Leaf</tissue>
    </source>
</reference>